<feature type="compositionally biased region" description="Polar residues" evidence="1">
    <location>
        <begin position="292"/>
        <end position="301"/>
    </location>
</feature>
<dbReference type="InterPro" id="IPR043502">
    <property type="entry name" value="DNA/RNA_pol_sf"/>
</dbReference>
<reference evidence="2 3" key="1">
    <citation type="submission" date="2017-11" db="EMBL/GenBank/DDBJ databases">
        <title>De-novo sequencing of pomegranate (Punica granatum L.) genome.</title>
        <authorList>
            <person name="Akparov Z."/>
            <person name="Amiraslanov A."/>
            <person name="Hajiyeva S."/>
            <person name="Abbasov M."/>
            <person name="Kaur K."/>
            <person name="Hamwieh A."/>
            <person name="Solovyev V."/>
            <person name="Salamov A."/>
            <person name="Braich B."/>
            <person name="Kosarev P."/>
            <person name="Mahmoud A."/>
            <person name="Hajiyev E."/>
            <person name="Babayeva S."/>
            <person name="Izzatullayeva V."/>
            <person name="Mammadov A."/>
            <person name="Mammadov A."/>
            <person name="Sharifova S."/>
            <person name="Ojaghi J."/>
            <person name="Eynullazada K."/>
            <person name="Bayramov B."/>
            <person name="Abdulazimova A."/>
            <person name="Shahmuradov I."/>
        </authorList>
    </citation>
    <scope>NUCLEOTIDE SEQUENCE [LARGE SCALE GENOMIC DNA]</scope>
    <source>
        <strain evidence="3">cv. AG2017</strain>
        <tissue evidence="2">Leaf</tissue>
    </source>
</reference>
<protein>
    <recommendedName>
        <fullName evidence="4">Reverse transcriptase domain-containing protein</fullName>
    </recommendedName>
</protein>
<dbReference type="PANTHER" id="PTHR35046:SF9">
    <property type="entry name" value="RNA-DIRECTED DNA POLYMERASE"/>
    <property type="match status" value="1"/>
</dbReference>
<gene>
    <name evidence="2" type="ORF">CRG98_020314</name>
</gene>
<organism evidence="2 3">
    <name type="scientific">Punica granatum</name>
    <name type="common">Pomegranate</name>
    <dbReference type="NCBI Taxonomy" id="22663"/>
    <lineage>
        <taxon>Eukaryota</taxon>
        <taxon>Viridiplantae</taxon>
        <taxon>Streptophyta</taxon>
        <taxon>Embryophyta</taxon>
        <taxon>Tracheophyta</taxon>
        <taxon>Spermatophyta</taxon>
        <taxon>Magnoliopsida</taxon>
        <taxon>eudicotyledons</taxon>
        <taxon>Gunneridae</taxon>
        <taxon>Pentapetalae</taxon>
        <taxon>rosids</taxon>
        <taxon>malvids</taxon>
        <taxon>Myrtales</taxon>
        <taxon>Lythraceae</taxon>
        <taxon>Punica</taxon>
    </lineage>
</organism>
<dbReference type="Proteomes" id="UP000233551">
    <property type="component" value="Unassembled WGS sequence"/>
</dbReference>
<proteinExistence type="predicted"/>
<dbReference type="InterPro" id="IPR021109">
    <property type="entry name" value="Peptidase_aspartic_dom_sf"/>
</dbReference>
<dbReference type="STRING" id="22663.A0A2I0JSM0"/>
<dbReference type="EMBL" id="PGOL01001308">
    <property type="protein sequence ID" value="PKI59294.1"/>
    <property type="molecule type" value="Genomic_DNA"/>
</dbReference>
<accession>A0A2I0JSM0</accession>
<dbReference type="PANTHER" id="PTHR35046">
    <property type="entry name" value="ZINC KNUCKLE (CCHC-TYPE) FAMILY PROTEIN"/>
    <property type="match status" value="1"/>
</dbReference>
<keyword evidence="3" id="KW-1185">Reference proteome</keyword>
<dbReference type="SUPFAM" id="SSF56672">
    <property type="entry name" value="DNA/RNA polymerases"/>
    <property type="match status" value="1"/>
</dbReference>
<evidence type="ECO:0000313" key="2">
    <source>
        <dbReference type="EMBL" id="PKI59294.1"/>
    </source>
</evidence>
<evidence type="ECO:0000313" key="3">
    <source>
        <dbReference type="Proteomes" id="UP000233551"/>
    </source>
</evidence>
<dbReference type="Gene3D" id="2.40.70.10">
    <property type="entry name" value="Acid Proteases"/>
    <property type="match status" value="1"/>
</dbReference>
<comment type="caution">
    <text evidence="2">The sequence shown here is derived from an EMBL/GenBank/DDBJ whole genome shotgun (WGS) entry which is preliminary data.</text>
</comment>
<evidence type="ECO:0000256" key="1">
    <source>
        <dbReference type="SAM" id="MobiDB-lite"/>
    </source>
</evidence>
<feature type="region of interest" description="Disordered" evidence="1">
    <location>
        <begin position="270"/>
        <end position="301"/>
    </location>
</feature>
<sequence>MENTCVEQPRNAPNVHRRERVQPSEVRVEDKENYGVGFNEEDDRDLVVNNMRHGGRFREVRNQKYNNLGSINIKISSFQRKSDPDDMPPLKDVPEEEYFAPNALTLVVRIVLSLQTKGVEEMQRENIFYTRCYIKDKVYSVIIDGGNCTNVASTTMVEKLGLPMLKHPRPYKLQWLNDSGEIRVNKSMRMSFPRKYHMGCLQSKGLNIKLILFSVRQFQTDQPIGAILRRQRSFNGSRFVVVYFDDILVYYKNLDDHKVNEENVHAIQEWPSPTSVGDDLRTNPFQEEGNDANRNSTSSSN</sequence>
<name>A0A2I0JSM0_PUNGR</name>
<dbReference type="AlphaFoldDB" id="A0A2I0JSM0"/>
<evidence type="ECO:0008006" key="4">
    <source>
        <dbReference type="Google" id="ProtNLM"/>
    </source>
</evidence>